<evidence type="ECO:0000313" key="2">
    <source>
        <dbReference type="EMBL" id="RAZ68339.1"/>
    </source>
</evidence>
<dbReference type="Pfam" id="PF02810">
    <property type="entry name" value="SEC-C"/>
    <property type="match status" value="1"/>
</dbReference>
<dbReference type="Gene3D" id="3.10.450.50">
    <property type="match status" value="1"/>
</dbReference>
<name>A0A365K6T5_9BACL</name>
<dbReference type="InterPro" id="IPR004027">
    <property type="entry name" value="SEC_C_motif"/>
</dbReference>
<dbReference type="Gene3D" id="1.25.40.10">
    <property type="entry name" value="Tetratricopeptide repeat domain"/>
    <property type="match status" value="1"/>
</dbReference>
<gene>
    <name evidence="2" type="ORF">DP119_06640</name>
</gene>
<dbReference type="SUPFAM" id="SSF103642">
    <property type="entry name" value="Sec-C motif"/>
    <property type="match status" value="1"/>
</dbReference>
<evidence type="ECO:0000256" key="1">
    <source>
        <dbReference type="PROSITE-ProRule" id="PRU00339"/>
    </source>
</evidence>
<proteinExistence type="predicted"/>
<keyword evidence="3" id="KW-1185">Reference proteome</keyword>
<dbReference type="AlphaFoldDB" id="A0A365K6T5"/>
<dbReference type="PROSITE" id="PS50005">
    <property type="entry name" value="TPR"/>
    <property type="match status" value="1"/>
</dbReference>
<protein>
    <submittedName>
        <fullName evidence="2">Uncharacterized protein</fullName>
    </submittedName>
</protein>
<evidence type="ECO:0000313" key="3">
    <source>
        <dbReference type="Proteomes" id="UP000251869"/>
    </source>
</evidence>
<reference evidence="2 3" key="1">
    <citation type="submission" date="2018-06" db="EMBL/GenBank/DDBJ databases">
        <title>The draft genome sequences of strains SCU63 and S1.</title>
        <authorList>
            <person name="Gan L."/>
        </authorList>
    </citation>
    <scope>NUCLEOTIDE SEQUENCE [LARGE SCALE GENOMIC DNA]</scope>
    <source>
        <strain evidence="2 3">S1</strain>
    </source>
</reference>
<organism evidence="2 3">
    <name type="scientific">Planococcus maitriensis</name>
    <dbReference type="NCBI Taxonomy" id="221799"/>
    <lineage>
        <taxon>Bacteria</taxon>
        <taxon>Bacillati</taxon>
        <taxon>Bacillota</taxon>
        <taxon>Bacilli</taxon>
        <taxon>Bacillales</taxon>
        <taxon>Caryophanaceae</taxon>
        <taxon>Planococcus</taxon>
    </lineage>
</organism>
<sequence length="619" mass="71536">MTQSPSETRNIIGRNDPCPCESGKKYKKCCGQDESGKYFVLEQNQILQSILREFFENHPRPSQQKGLLDWKNKTEDLLVPLYGEEKSGSIIGDVYFFSEQVAIWNDFIQQHMKKEQRPTIRKVLADWLDPAFIVGEVLSITEYRAQMKDVLTGRQYEIDVNESFPVESGNFAIGFFLPDNRVASHFLMVLNSVTISAEVKPETVEKLKQMQRSSEAETAENFYRQNMIAIYQMFSSGLLANQEFDTEVIETVKKLELFLIEEDEKSEVLMETFFHYLAKLPQVPPYALAGAVHFGVKQQLLKLSWPLEKIADSFDAIQGEIDTFAEELQLFYKTADGHEEKEAAYAFEVGTNPKATEAQNWQIFMHLKNDSIASEAALKRKMEFYRTQAYEPKSAAEQAQLLAYELYAENNFKLPIEKIKQIQQLDPRLADGLLLAAEAQNDPVAKERLLKEAVENGQSAYEPEMEISWLYIPNRPFLRAVFSRGVYYFEQQKLEKAFTEFEKLLHLNSGDHQGARYLAIASLIGLNRFEQAESLIKHYEKDYSDNAFYAWFKWSIQRRKNLHAPSTQELYMKALDQNPYVKKYIDKRPAAEAYPKKMAITPRSPEEARLIWTFLAPTL</sequence>
<dbReference type="RefSeq" id="WP_112232086.1">
    <property type="nucleotide sequence ID" value="NZ_QLZQ01000002.1"/>
</dbReference>
<dbReference type="EMBL" id="QLZQ01000002">
    <property type="protein sequence ID" value="RAZ68339.1"/>
    <property type="molecule type" value="Genomic_DNA"/>
</dbReference>
<dbReference type="InterPro" id="IPR019734">
    <property type="entry name" value="TPR_rpt"/>
</dbReference>
<keyword evidence="1" id="KW-0802">TPR repeat</keyword>
<accession>A0A365K6T5</accession>
<dbReference type="OrthoDB" id="6399948at2"/>
<dbReference type="InterPro" id="IPR011990">
    <property type="entry name" value="TPR-like_helical_dom_sf"/>
</dbReference>
<dbReference type="Proteomes" id="UP000251869">
    <property type="component" value="Unassembled WGS sequence"/>
</dbReference>
<feature type="repeat" description="TPR" evidence="1">
    <location>
        <begin position="478"/>
        <end position="511"/>
    </location>
</feature>
<comment type="caution">
    <text evidence="2">The sequence shown here is derived from an EMBL/GenBank/DDBJ whole genome shotgun (WGS) entry which is preliminary data.</text>
</comment>
<dbReference type="SUPFAM" id="SSF48452">
    <property type="entry name" value="TPR-like"/>
    <property type="match status" value="1"/>
</dbReference>